<dbReference type="AlphaFoldDB" id="A0A1E7FHV5"/>
<dbReference type="PANTHER" id="PTHR23078:SF3">
    <property type="entry name" value="VESICLE-FUSING ATPASE"/>
    <property type="match status" value="1"/>
</dbReference>
<keyword evidence="7" id="KW-0963">Cytoplasm</keyword>
<evidence type="ECO:0000313" key="11">
    <source>
        <dbReference type="Proteomes" id="UP000095751"/>
    </source>
</evidence>
<evidence type="ECO:0000256" key="3">
    <source>
        <dbReference type="ARBA" id="ARBA00022741"/>
    </source>
</evidence>
<accession>A0A1E7FHV5</accession>
<dbReference type="GO" id="GO:0035494">
    <property type="term" value="P:SNARE complex disassembly"/>
    <property type="evidence" value="ECO:0007669"/>
    <property type="project" value="InterPro"/>
</dbReference>
<keyword evidence="7" id="KW-0931">ER-Golgi transport</keyword>
<gene>
    <name evidence="10" type="ORF">FRACYDRAFT_184938</name>
</gene>
<dbReference type="EC" id="3.6.4.6" evidence="7"/>
<dbReference type="GO" id="GO:0016887">
    <property type="term" value="F:ATP hydrolysis activity"/>
    <property type="evidence" value="ECO:0007669"/>
    <property type="project" value="InterPro"/>
</dbReference>
<dbReference type="FunFam" id="3.40.50.300:FF:000154">
    <property type="entry name" value="Vesicle-fusing ATPase 1"/>
    <property type="match status" value="1"/>
</dbReference>
<dbReference type="Gene3D" id="3.40.50.300">
    <property type="entry name" value="P-loop containing nucleotide triphosphate hydrolases"/>
    <property type="match status" value="1"/>
</dbReference>
<keyword evidence="7" id="KW-0460">Magnesium</keyword>
<sequence>MLDLGLSPVRGLLLYGKPGTGKTALAREISRLLTDRPPKIIAAPELLDRWVGGTESSVRELFVDAEAELAMCNGDPTKSGLHVIVLDEIDAVFRKRSSSSGSGEVARASAVNQILSKLDGMKSLGNVLVIGTTNRRELLDEALLRPGRLEVKIEVPLPDLEGRREILNIYFGPLRSMGRLSQPLCSVIDGSSSSSSSTDGSSSNSGTSSSPDRIRIRMLKSLKGLVASPGKTVMRDLASDRWTGGFSGADLEGLVRCAGSIALSRARNDGSGVDGLLITTEDVNQALQEVKQ</sequence>
<proteinExistence type="inferred from homology"/>
<keyword evidence="4 6" id="KW-0067">ATP-binding</keyword>
<organism evidence="10 11">
    <name type="scientific">Fragilariopsis cylindrus CCMP1102</name>
    <dbReference type="NCBI Taxonomy" id="635003"/>
    <lineage>
        <taxon>Eukaryota</taxon>
        <taxon>Sar</taxon>
        <taxon>Stramenopiles</taxon>
        <taxon>Ochrophyta</taxon>
        <taxon>Bacillariophyta</taxon>
        <taxon>Bacillariophyceae</taxon>
        <taxon>Bacillariophycidae</taxon>
        <taxon>Bacillariales</taxon>
        <taxon>Bacillariaceae</taxon>
        <taxon>Fragilariopsis</taxon>
    </lineage>
</organism>
<evidence type="ECO:0000256" key="4">
    <source>
        <dbReference type="ARBA" id="ARBA00022840"/>
    </source>
</evidence>
<dbReference type="GO" id="GO:0046872">
    <property type="term" value="F:metal ion binding"/>
    <property type="evidence" value="ECO:0007669"/>
    <property type="project" value="UniProtKB-UniRule"/>
</dbReference>
<comment type="cofactor">
    <cofactor evidence="7">
        <name>Mg(2+)</name>
        <dbReference type="ChEBI" id="CHEBI:18420"/>
    </cofactor>
    <text evidence="7">Binds 1 Mg(2+) ion per subunit.</text>
</comment>
<feature type="domain" description="AAA+ ATPase" evidence="9">
    <location>
        <begin position="8"/>
        <end position="159"/>
    </location>
</feature>
<dbReference type="Gene3D" id="1.10.8.60">
    <property type="match status" value="1"/>
</dbReference>
<dbReference type="OrthoDB" id="9982946at2759"/>
<comment type="similarity">
    <text evidence="1 6">Belongs to the AAA ATPase family.</text>
</comment>
<dbReference type="SUPFAM" id="SSF52540">
    <property type="entry name" value="P-loop containing nucleoside triphosphate hydrolases"/>
    <property type="match status" value="1"/>
</dbReference>
<comment type="subcellular location">
    <subcellularLocation>
        <location evidence="7">Cytoplasm</location>
    </subcellularLocation>
</comment>
<dbReference type="InParanoid" id="A0A1E7FHV5"/>
<dbReference type="PROSITE" id="PS00674">
    <property type="entry name" value="AAA"/>
    <property type="match status" value="1"/>
</dbReference>
<keyword evidence="7" id="KW-0479">Metal-binding</keyword>
<dbReference type="GO" id="GO:0043001">
    <property type="term" value="P:Golgi to plasma membrane protein transport"/>
    <property type="evidence" value="ECO:0007669"/>
    <property type="project" value="TreeGrafter"/>
</dbReference>
<keyword evidence="3 6" id="KW-0547">Nucleotide-binding</keyword>
<dbReference type="Proteomes" id="UP000095751">
    <property type="component" value="Unassembled WGS sequence"/>
</dbReference>
<reference evidence="10 11" key="1">
    <citation type="submission" date="2016-09" db="EMBL/GenBank/DDBJ databases">
        <title>Extensive genetic diversity and differential bi-allelic expression allows diatom success in the polar Southern Ocean.</title>
        <authorList>
            <consortium name="DOE Joint Genome Institute"/>
            <person name="Mock T."/>
            <person name="Otillar R.P."/>
            <person name="Strauss J."/>
            <person name="Dupont C."/>
            <person name="Frickenhaus S."/>
            <person name="Maumus F."/>
            <person name="Mcmullan M."/>
            <person name="Sanges R."/>
            <person name="Schmutz J."/>
            <person name="Toseland A."/>
            <person name="Valas R."/>
            <person name="Veluchamy A."/>
            <person name="Ward B.J."/>
            <person name="Allen A."/>
            <person name="Barry K."/>
            <person name="Falciatore A."/>
            <person name="Ferrante M."/>
            <person name="Fortunato A.E."/>
            <person name="Gloeckner G."/>
            <person name="Gruber A."/>
            <person name="Hipkin R."/>
            <person name="Janech M."/>
            <person name="Kroth P."/>
            <person name="Leese F."/>
            <person name="Lindquist E."/>
            <person name="Lyon B.R."/>
            <person name="Martin J."/>
            <person name="Mayer C."/>
            <person name="Parker M."/>
            <person name="Quesneville H."/>
            <person name="Raymond J."/>
            <person name="Uhlig C."/>
            <person name="Valentin K.U."/>
            <person name="Worden A.Z."/>
            <person name="Armbrust E.V."/>
            <person name="Bowler C."/>
            <person name="Green B."/>
            <person name="Moulton V."/>
            <person name="Van Oosterhout C."/>
            <person name="Grigoriev I."/>
        </authorList>
    </citation>
    <scope>NUCLEOTIDE SEQUENCE [LARGE SCALE GENOMIC DNA]</scope>
    <source>
        <strain evidence="10 11">CCMP1102</strain>
    </source>
</reference>
<evidence type="ECO:0000256" key="7">
    <source>
        <dbReference type="RuleBase" id="RU367045"/>
    </source>
</evidence>
<comment type="function">
    <text evidence="7">Required for vesicle-mediated transport. Catalyzes the fusion of transport vesicles within the Golgi cisternae. Is also required for transport from the endoplasmic reticulum to the Golgi stack. Seems to function as a fusion protein required for the delivery of cargo proteins to all compartments of the Golgi stack independent of vesicle origin.</text>
</comment>
<dbReference type="InterPro" id="IPR003593">
    <property type="entry name" value="AAA+_ATPase"/>
</dbReference>
<evidence type="ECO:0000256" key="1">
    <source>
        <dbReference type="ARBA" id="ARBA00006914"/>
    </source>
</evidence>
<keyword evidence="7" id="KW-0378">Hydrolase</keyword>
<dbReference type="InterPro" id="IPR003960">
    <property type="entry name" value="ATPase_AAA_CS"/>
</dbReference>
<evidence type="ECO:0000313" key="10">
    <source>
        <dbReference type="EMBL" id="OEU17759.1"/>
    </source>
</evidence>
<name>A0A1E7FHV5_9STRA</name>
<dbReference type="SMART" id="SM00382">
    <property type="entry name" value="AAA"/>
    <property type="match status" value="1"/>
</dbReference>
<dbReference type="GO" id="GO:0005795">
    <property type="term" value="C:Golgi stack"/>
    <property type="evidence" value="ECO:0007669"/>
    <property type="project" value="TreeGrafter"/>
</dbReference>
<evidence type="ECO:0000256" key="6">
    <source>
        <dbReference type="RuleBase" id="RU003651"/>
    </source>
</evidence>
<evidence type="ECO:0000256" key="2">
    <source>
        <dbReference type="ARBA" id="ARBA00022448"/>
    </source>
</evidence>
<feature type="region of interest" description="Disordered" evidence="8">
    <location>
        <begin position="188"/>
        <end position="213"/>
    </location>
</feature>
<evidence type="ECO:0000256" key="5">
    <source>
        <dbReference type="ARBA" id="ARBA00022927"/>
    </source>
</evidence>
<evidence type="ECO:0000256" key="8">
    <source>
        <dbReference type="SAM" id="MobiDB-lite"/>
    </source>
</evidence>
<dbReference type="GO" id="GO:0005524">
    <property type="term" value="F:ATP binding"/>
    <property type="evidence" value="ECO:0007669"/>
    <property type="project" value="UniProtKB-UniRule"/>
</dbReference>
<dbReference type="PANTHER" id="PTHR23078">
    <property type="entry name" value="VESICULAR-FUSION PROTEIN NSF"/>
    <property type="match status" value="1"/>
</dbReference>
<keyword evidence="2 7" id="KW-0813">Transport</keyword>
<dbReference type="EMBL" id="KV784357">
    <property type="protein sequence ID" value="OEU17759.1"/>
    <property type="molecule type" value="Genomic_DNA"/>
</dbReference>
<dbReference type="InterPro" id="IPR003959">
    <property type="entry name" value="ATPase_AAA_core"/>
</dbReference>
<dbReference type="InterPro" id="IPR039812">
    <property type="entry name" value="Vesicle-fus_ATPase"/>
</dbReference>
<dbReference type="Pfam" id="PF00004">
    <property type="entry name" value="AAA"/>
    <property type="match status" value="1"/>
</dbReference>
<evidence type="ECO:0000259" key="9">
    <source>
        <dbReference type="SMART" id="SM00382"/>
    </source>
</evidence>
<dbReference type="GO" id="GO:0006891">
    <property type="term" value="P:intra-Golgi vesicle-mediated transport"/>
    <property type="evidence" value="ECO:0007669"/>
    <property type="project" value="TreeGrafter"/>
</dbReference>
<comment type="catalytic activity">
    <reaction evidence="7">
        <text>ATP + H2O = ADP + phosphate + H(+)</text>
        <dbReference type="Rhea" id="RHEA:13065"/>
        <dbReference type="ChEBI" id="CHEBI:15377"/>
        <dbReference type="ChEBI" id="CHEBI:15378"/>
        <dbReference type="ChEBI" id="CHEBI:30616"/>
        <dbReference type="ChEBI" id="CHEBI:43474"/>
        <dbReference type="ChEBI" id="CHEBI:456216"/>
        <dbReference type="EC" id="3.6.4.6"/>
    </reaction>
</comment>
<keyword evidence="5 7" id="KW-0653">Protein transport</keyword>
<feature type="compositionally biased region" description="Low complexity" evidence="8">
    <location>
        <begin position="189"/>
        <end position="210"/>
    </location>
</feature>
<dbReference type="KEGG" id="fcy:FRACYDRAFT_184938"/>
<protein>
    <recommendedName>
        <fullName evidence="7">Vesicle-fusing ATPase</fullName>
        <ecNumber evidence="7">3.6.4.6</ecNumber>
    </recommendedName>
</protein>
<dbReference type="InterPro" id="IPR027417">
    <property type="entry name" value="P-loop_NTPase"/>
</dbReference>
<keyword evidence="11" id="KW-1185">Reference proteome</keyword>